<dbReference type="GO" id="GO:0052572">
    <property type="term" value="P:response to host immune response"/>
    <property type="evidence" value="ECO:0007669"/>
    <property type="project" value="TreeGrafter"/>
</dbReference>
<dbReference type="InterPro" id="IPR038332">
    <property type="entry name" value="PPE_sf"/>
</dbReference>
<dbReference type="EMBL" id="LWDQ01000001">
    <property type="protein sequence ID" value="OMH61303.1"/>
    <property type="molecule type" value="Genomic_DNA"/>
</dbReference>
<evidence type="ECO:0000259" key="2">
    <source>
        <dbReference type="Pfam" id="PF00823"/>
    </source>
</evidence>
<dbReference type="SUPFAM" id="SSF140459">
    <property type="entry name" value="PE/PPE dimer-like"/>
    <property type="match status" value="1"/>
</dbReference>
<organism evidence="3 4">
    <name type="scientific">Mycobacterium tuberculosis</name>
    <dbReference type="NCBI Taxonomy" id="1773"/>
    <lineage>
        <taxon>Bacteria</taxon>
        <taxon>Bacillati</taxon>
        <taxon>Actinomycetota</taxon>
        <taxon>Actinomycetes</taxon>
        <taxon>Mycobacteriales</taxon>
        <taxon>Mycobacteriaceae</taxon>
        <taxon>Mycobacterium</taxon>
        <taxon>Mycobacterium tuberculosis complex</taxon>
    </lineage>
</organism>
<comment type="similarity">
    <text evidence="1">Belongs to the mycobacterial PPE family.</text>
</comment>
<dbReference type="InterPro" id="IPR000030">
    <property type="entry name" value="PPE_dom"/>
</dbReference>
<feature type="domain" description="PPE" evidence="2">
    <location>
        <begin position="3"/>
        <end position="165"/>
    </location>
</feature>
<evidence type="ECO:0000313" key="3">
    <source>
        <dbReference type="EMBL" id="OMH61303.1"/>
    </source>
</evidence>
<evidence type="ECO:0000313" key="4">
    <source>
        <dbReference type="Proteomes" id="UP000189452"/>
    </source>
</evidence>
<gene>
    <name evidence="3" type="ORF">A4S10_03493</name>
</gene>
<proteinExistence type="inferred from homology"/>
<dbReference type="Pfam" id="PF01469">
    <property type="entry name" value="Pentapeptide_2"/>
    <property type="match status" value="11"/>
</dbReference>
<dbReference type="InterPro" id="IPR002989">
    <property type="entry name" value="Mycobac_pentapep"/>
</dbReference>
<dbReference type="Gene3D" id="1.20.1260.20">
    <property type="entry name" value="PPE superfamily"/>
    <property type="match status" value="1"/>
</dbReference>
<reference evidence="3 4" key="1">
    <citation type="submission" date="2016-04" db="EMBL/GenBank/DDBJ databases">
        <authorList>
            <person name="Bigi M."/>
            <person name="Bigi F."/>
            <person name="Soria M.A."/>
        </authorList>
    </citation>
    <scope>NUCLEOTIDE SEQUENCE [LARGE SCALE GENOMIC DNA]</scope>
    <source>
        <strain evidence="3 4">6548</strain>
    </source>
</reference>
<sequence>MSFVVMPPEINSLLIYTGAGPGPLLAAAAAWDELAAELGSAAAAFGSVTSGLVGGIWQGPSSVAMAAAAAPYAGWLSAAAASAESAAGQARAVVGVFEAALAATVDPFVIAANRSRLVSLALSNLFGQNTPAIAAAEFDYELMWAQDVAAMLGYHTGASAAAEALAPFGSPLASLAAAAEPAKSLAVNLGLANVGLFNAGSGNVGSYNVGAGNVGSYNVGGGNIGGNNVGLGNVGWGNFGLGNSGLTPGLMGLGNIGFGNAGSYNFGLANMGVGNIGFANTGSGNFGIGLTGDNLTGFGGFNTGSGNVGLFNSGTGNVGFFNSGTGNWGVFNSGSYNTGIGNSGIASTGLFNAGGFNTGVVNAGSYNTGSFNAGEANTGGFNPGSVNTGWLNTGDINTGVANSGDVNTGAFISGNYSNGVLWRGDYQGLLGFSSGANVLPVIPLSLDINGGVGAITIEPIHILPDIPININETLYLGPLVVPPINVPAISLGVGIPNISIGPIKINPITLWPAQNFNQTITLAWPVSSITIPQIQQVALSPSPIPTTLIGPIHINTGFSIPVTFSYSTPALTLFPVGLSIPTGGPLTLTLGVTAGTEAFTIPGFSIPEQPLPLAINVIGHINALSTPAITIDNIPLNLHAIGGVGPVDIVGGNVPASPGFGNSTTAPSSGFFNTGAGGVSGFGNVGAHTSGWFNQSTQAMQVLPGTVSGYFNSGTLMSGIGNVGTQLSGMLSGGALGGNNFGLGNIGFDNVGFGNAGSSNFGLANMGIGNIGLANTGNGNIGIGLSGDNLTGFGGFNSGSENVGLFNSGTGNVGFFNSGTGNLGVFNSGSHNTGFFLTGNNINVLAPFTPGTLFTISEIPIDLQVIGGIGPIHVQPIDIPAFDIQITGGFIGIREFTLPEITIPAIPIHVTGTVGLEGFHVNPAFVLFGQTAMAEITADPVVLPDPFITIDHYGPPLGPPGAKFPSGSFYLSISDLQINGPIIGSYGGPGTIPGPFGATFNLSTSSLALFPAGLTVPDQTPVTVNLTGGLDSITLFPGGLAFPENPVVSLTNFSVGTGGFTVFPQGFTVDRIPVDLHTTLSIGPFPFRWDYIPPTPANGPIPAVPGGFGLTSGLFPFHFTLNGGIGPISIPTTTVVDALNPLLTVTGNLEVGPFTVPDIPIPAINFGLDGNVNVSFNAPATTLLSGLGITGSIDISGIQITNIQTQPAQLFMSVGQTLFLFDFRDGIELNPIVIPGSSIPITMAGLSIPLPTVSESIPLNFSFGSPASTVKSMILHEILPIDVSINLEDAVFIPATVLPAIPLNVDVTIPVGPINIPIITEPGSGNSTTTTSDPFSGLAVPGLGVGLLGLFDGSIANNLISGFNSAVGIVGPNVGLSNLGGGNVGLGNVGDFNLGAGNVGGFNVGGGNIGGNNVGLGNVGWGNFGLGNSGLTPGLMGLGNIGFGNAGSYNFGLANMGVGNIGFANTGSGNFGIGLTGDNLTGFGGFNTGSGNVGLFNSGTGNVGFFNSGTGNWGVFNSGSYNTGIGNSGIASTGLFNAGGFNTGVVNAGSYNTGSFNAGQANTGGFNPGSVNTGWLNTGDTNTGVANSGDVNTGAFISGNYSNGAFWRGDYQGLLGFSYTSTIIPEFTVANIHASGGAGPIIVPSIQFPAIPLDLSATGHIGGFTIPPVSISPITVRIDPVFDLGPITVQDITIPALGLDPATGVTVGPIFSSGSIIDPFSLTLLGFINVNVPAIQTAPSEILPFTVLLSSLGVTHLTPEITIPGFHIPVDPIHVELPLSVTIGPFVSPEITIPQLPLGLALSGATPAFAFPLEITIDRIPVVLDVNALLGPINAGLVIPPVPGFGNTTAVPSSGFFNIGGGGGLSGFHNLGAGMSGVLNAISDPLLGSASGFANFGTQLSGILNRGADISGVYNTGALGLITSALVSGFGNVGQQLAGLIYTGTGP</sequence>
<name>A0AA44LQS2_MYCTX</name>
<dbReference type="FunFam" id="1.20.1260.20:FF:000001">
    <property type="entry name" value="PPE family protein PPE41"/>
    <property type="match status" value="1"/>
</dbReference>
<accession>A0AA44LQS2</accession>
<dbReference type="RefSeq" id="WP_015345172.1">
    <property type="nucleotide sequence ID" value="NZ_CBFFJB010000035.1"/>
</dbReference>
<dbReference type="PANTHER" id="PTHR46766">
    <property type="entry name" value="GLUTAMINE-RICH PROTEIN 2"/>
    <property type="match status" value="1"/>
</dbReference>
<reference evidence="3 4" key="2">
    <citation type="submission" date="2017-02" db="EMBL/GenBank/DDBJ databases">
        <title>Protein polymorphisms may explain contrasting epidemiological fitness of two variants of a multidrug-resistant Mycobacterium tuberculosis strain.</title>
        <authorList>
            <person name="Bigi M.M."/>
            <person name="Lopez B."/>
            <person name="Blanco F.C."/>
            <person name="Sasiain M.C."/>
            <person name="De La Barrera S."/>
            <person name="Ritacco V."/>
            <person name="Bigi F."/>
            <person name="Soria M.A."/>
        </authorList>
    </citation>
    <scope>NUCLEOTIDE SEQUENCE [LARGE SCALE GENOMIC DNA]</scope>
    <source>
        <strain evidence="3 4">6548</strain>
    </source>
</reference>
<dbReference type="PANTHER" id="PTHR46766:SF1">
    <property type="entry name" value="GLUTAMINE-RICH PROTEIN 2"/>
    <property type="match status" value="1"/>
</dbReference>
<dbReference type="Proteomes" id="UP000189452">
    <property type="component" value="Chromosome"/>
</dbReference>
<protein>
    <submittedName>
        <fullName evidence="3">PPE family protein PPE42</fullName>
    </submittedName>
</protein>
<evidence type="ECO:0000256" key="1">
    <source>
        <dbReference type="ARBA" id="ARBA00010652"/>
    </source>
</evidence>
<comment type="caution">
    <text evidence="3">The sequence shown here is derived from an EMBL/GenBank/DDBJ whole genome shotgun (WGS) entry which is preliminary data.</text>
</comment>
<dbReference type="Pfam" id="PF00823">
    <property type="entry name" value="PPE"/>
    <property type="match status" value="1"/>
</dbReference>